<evidence type="ECO:0000259" key="1">
    <source>
        <dbReference type="Pfam" id="PF07484"/>
    </source>
</evidence>
<feature type="domain" description="Phage tail collar" evidence="1">
    <location>
        <begin position="8"/>
        <end position="64"/>
    </location>
</feature>
<dbReference type="SUPFAM" id="SSF88874">
    <property type="entry name" value="Receptor-binding domain of short tail fibre protein gp12"/>
    <property type="match status" value="1"/>
</dbReference>
<organism evidence="2 3">
    <name type="scientific">Pseudoalteromonas rubra</name>
    <dbReference type="NCBI Taxonomy" id="43658"/>
    <lineage>
        <taxon>Bacteria</taxon>
        <taxon>Pseudomonadati</taxon>
        <taxon>Pseudomonadota</taxon>
        <taxon>Gammaproteobacteria</taxon>
        <taxon>Alteromonadales</taxon>
        <taxon>Pseudoalteromonadaceae</taxon>
        <taxon>Pseudoalteromonas</taxon>
    </lineage>
</organism>
<dbReference type="Proteomes" id="UP000036850">
    <property type="component" value="Unassembled WGS sequence"/>
</dbReference>
<dbReference type="EMBL" id="LFZX01000184">
    <property type="protein sequence ID" value="KNC66123.1"/>
    <property type="molecule type" value="Genomic_DNA"/>
</dbReference>
<dbReference type="PATRIC" id="fig|43658.6.peg.3301"/>
<dbReference type="Pfam" id="PF07484">
    <property type="entry name" value="Collar"/>
    <property type="match status" value="1"/>
</dbReference>
<comment type="caution">
    <text evidence="2">The sequence shown here is derived from an EMBL/GenBank/DDBJ whole genome shotgun (WGS) entry which is preliminary data.</text>
</comment>
<sequence length="184" mass="20182">MQVVAYQGDMMPFGGDFSVEGYAPCNGTPMSINQNQALFTLLGTKYGGDGRTIFALPDLRGRSPIGYGHGPGLNYHPLGMHGGEEHMTLKEKHVPQHTHTGTLTVASNKSNELYPSKETYFGQYAIPGGTYFEPNDFEKLRPKEIKGVTTDYGPLDGGHSFSIRDPYLAIGWLICHLGAYPRRA</sequence>
<name>A0A0L0EQG5_9GAMM</name>
<accession>A0A0L0EQG5</accession>
<dbReference type="InterPro" id="IPR037053">
    <property type="entry name" value="Phage_tail_collar_dom_sf"/>
</dbReference>
<protein>
    <recommendedName>
        <fullName evidence="1">Phage tail collar domain-containing protein</fullName>
    </recommendedName>
</protein>
<dbReference type="InterPro" id="IPR011083">
    <property type="entry name" value="Phage_tail_collar_dom"/>
</dbReference>
<evidence type="ECO:0000313" key="2">
    <source>
        <dbReference type="EMBL" id="KNC66123.1"/>
    </source>
</evidence>
<evidence type="ECO:0000313" key="3">
    <source>
        <dbReference type="Proteomes" id="UP000036850"/>
    </source>
</evidence>
<reference evidence="3" key="1">
    <citation type="submission" date="2015-07" db="EMBL/GenBank/DDBJ databases">
        <title>Draft genome sequence of a Pseudoalteromonas rubra strain, OCN096, isolated from Kaneohe Bay, Oahu, Hawaii.</title>
        <authorList>
            <person name="Beurmann S."/>
            <person name="Ushijima B."/>
            <person name="Belcaid M."/>
            <person name="Callahan S.M."/>
            <person name="Aeby G.S."/>
        </authorList>
    </citation>
    <scope>NUCLEOTIDE SEQUENCE [LARGE SCALE GENOMIC DNA]</scope>
    <source>
        <strain evidence="3">OCN096</strain>
    </source>
</reference>
<dbReference type="Gene3D" id="3.90.1340.10">
    <property type="entry name" value="Phage tail collar domain"/>
    <property type="match status" value="1"/>
</dbReference>
<proteinExistence type="predicted"/>
<gene>
    <name evidence="2" type="ORF">AC626_18920</name>
</gene>
<dbReference type="OrthoDB" id="9810174at2"/>
<dbReference type="AlphaFoldDB" id="A0A0L0EQG5"/>